<proteinExistence type="inferred from homology"/>
<dbReference type="Pfam" id="PF19290">
    <property type="entry name" value="PmbA_TldD_2nd"/>
    <property type="match status" value="1"/>
</dbReference>
<evidence type="ECO:0000313" key="9">
    <source>
        <dbReference type="Proteomes" id="UP000516304"/>
    </source>
</evidence>
<evidence type="ECO:0000256" key="1">
    <source>
        <dbReference type="ARBA" id="ARBA00005836"/>
    </source>
</evidence>
<evidence type="ECO:0000259" key="6">
    <source>
        <dbReference type="Pfam" id="PF19289"/>
    </source>
</evidence>
<dbReference type="InterPro" id="IPR051463">
    <property type="entry name" value="Peptidase_U62_metallo"/>
</dbReference>
<dbReference type="InterPro" id="IPR035068">
    <property type="entry name" value="TldD/PmbA_N"/>
</dbReference>
<dbReference type="PANTHER" id="PTHR30624:SF0">
    <property type="entry name" value="METALLOPROTEASE SLR0863"/>
    <property type="match status" value="1"/>
</dbReference>
<keyword evidence="2 8" id="KW-0645">Protease</keyword>
<dbReference type="KEGG" id="tcq:TIRI35C_1929"/>
<gene>
    <name evidence="8" type="ORF">TIRI35C_1929</name>
</gene>
<dbReference type="GO" id="GO:0006508">
    <property type="term" value="P:proteolysis"/>
    <property type="evidence" value="ECO:0007669"/>
    <property type="project" value="UniProtKB-KW"/>
</dbReference>
<dbReference type="GO" id="GO:0005829">
    <property type="term" value="C:cytosol"/>
    <property type="evidence" value="ECO:0007669"/>
    <property type="project" value="TreeGrafter"/>
</dbReference>
<dbReference type="InterPro" id="IPR045570">
    <property type="entry name" value="Metalloprtase-TldD/E_cen_dom"/>
</dbReference>
<dbReference type="EMBL" id="LR881183">
    <property type="protein sequence ID" value="CAD5245083.1"/>
    <property type="molecule type" value="Genomic_DNA"/>
</dbReference>
<organism evidence="8 9">
    <name type="scientific">Thermococcus camini</name>
    <dbReference type="NCBI Taxonomy" id="2016373"/>
    <lineage>
        <taxon>Archaea</taxon>
        <taxon>Methanobacteriati</taxon>
        <taxon>Methanobacteriota</taxon>
        <taxon>Thermococci</taxon>
        <taxon>Thermococcales</taxon>
        <taxon>Thermococcaceae</taxon>
        <taxon>Thermococcus</taxon>
    </lineage>
</organism>
<protein>
    <submittedName>
        <fullName evidence="8">Metalloprotease MTH_856</fullName>
        <ecNumber evidence="8">3.4.-.-</ecNumber>
    </submittedName>
</protein>
<dbReference type="EC" id="3.4.-.-" evidence="8"/>
<evidence type="ECO:0000259" key="7">
    <source>
        <dbReference type="Pfam" id="PF19290"/>
    </source>
</evidence>
<evidence type="ECO:0000256" key="4">
    <source>
        <dbReference type="ARBA" id="ARBA00023049"/>
    </source>
</evidence>
<sequence>MSIGVRMEELVRKAEELAGRYGIPYYEIRITRVTAAHLGMQNGQLEELSLNTEMGIGVRAFNGAWGFSSANDMGRAEDAIKTAMKIARLSRGKSEIYLGDPVKDRAVIGVKKPFTEVDIEDKLALVKEIDSLLRGDAISSRRVHYGDGLKETFYFNSLGSEIETVTPRLRIALSVTARENGEMQGYWKSFGGTAGWELVEGIDFPRWADIIKEKAVSLLHARSPPSGEFDVVMDPELTGVFIHEALGHAAEADAVKNGDSILAGRLGERIAVEGLTVVDDPTLPGRFGSYVYDDEGIKARRVEIIRDGILVNYLNDRETSALLDLEPNGHGRAQGYNYQPLVRMSNTYVEPGDWSFEEMVEEVKNGLYMIGDKGGEVDTAGGTFTFGAREGYLIKNGEVKEMVRDVALSGSILDVLKNIRAIGNDLKVDFPGYCGKGQWVPVDDGGPHVLTRALVGGLR</sequence>
<keyword evidence="9" id="KW-1185">Reference proteome</keyword>
<comment type="similarity">
    <text evidence="1">Belongs to the peptidase U62 family.</text>
</comment>
<dbReference type="InterPro" id="IPR045569">
    <property type="entry name" value="Metalloprtase-TldD/E_C"/>
</dbReference>
<dbReference type="InterPro" id="IPR002510">
    <property type="entry name" value="Metalloprtase-TldD/E_N"/>
</dbReference>
<dbReference type="GO" id="GO:0008237">
    <property type="term" value="F:metallopeptidase activity"/>
    <property type="evidence" value="ECO:0007669"/>
    <property type="project" value="UniProtKB-KW"/>
</dbReference>
<evidence type="ECO:0000313" key="8">
    <source>
        <dbReference type="EMBL" id="CAD5245083.1"/>
    </source>
</evidence>
<dbReference type="Pfam" id="PF19289">
    <property type="entry name" value="PmbA_TldD_3rd"/>
    <property type="match status" value="1"/>
</dbReference>
<reference evidence="8 9" key="1">
    <citation type="submission" date="2020-09" db="EMBL/GenBank/DDBJ databases">
        <authorList>
            <person name="Courtine D."/>
        </authorList>
    </citation>
    <scope>NUCLEOTIDE SEQUENCE [LARGE SCALE GENOMIC DNA]</scope>
    <source>
        <strain evidence="8 9">IRI35c</strain>
    </source>
</reference>
<name>A0A7G2DBY8_9EURY</name>
<feature type="domain" description="Metalloprotease TldD/E N-terminal" evidence="5">
    <location>
        <begin position="26"/>
        <end position="87"/>
    </location>
</feature>
<keyword evidence="4 8" id="KW-0482">Metalloprotease</keyword>
<evidence type="ECO:0000259" key="5">
    <source>
        <dbReference type="Pfam" id="PF01523"/>
    </source>
</evidence>
<dbReference type="PIRSF" id="PIRSF004919">
    <property type="entry name" value="TldD"/>
    <property type="match status" value="1"/>
</dbReference>
<dbReference type="InterPro" id="IPR025502">
    <property type="entry name" value="TldD"/>
</dbReference>
<dbReference type="SUPFAM" id="SSF111283">
    <property type="entry name" value="Putative modulator of DNA gyrase, PmbA/TldD"/>
    <property type="match status" value="1"/>
</dbReference>
<dbReference type="Pfam" id="PF01523">
    <property type="entry name" value="PmbA_TldD_1st"/>
    <property type="match status" value="1"/>
</dbReference>
<dbReference type="FunFam" id="3.30.2290.10:FF:000003">
    <property type="entry name" value="Zinc-dependent protease, TldD/PmbA family"/>
    <property type="match status" value="1"/>
</dbReference>
<dbReference type="PANTHER" id="PTHR30624">
    <property type="entry name" value="UNCHARACTERIZED PROTEIN TLDD AND PMBA"/>
    <property type="match status" value="1"/>
</dbReference>
<dbReference type="Proteomes" id="UP000516304">
    <property type="component" value="Chromosome TIRI35C"/>
</dbReference>
<dbReference type="Gene3D" id="3.30.2290.10">
    <property type="entry name" value="PmbA/TldD superfamily"/>
    <property type="match status" value="1"/>
</dbReference>
<dbReference type="AlphaFoldDB" id="A0A7G2DBY8"/>
<evidence type="ECO:0000256" key="2">
    <source>
        <dbReference type="ARBA" id="ARBA00022670"/>
    </source>
</evidence>
<feature type="domain" description="Metalloprotease TldD/E C-terminal" evidence="6">
    <location>
        <begin position="226"/>
        <end position="452"/>
    </location>
</feature>
<accession>A0A7G2DBY8</accession>
<dbReference type="InterPro" id="IPR036059">
    <property type="entry name" value="TldD/PmbA_sf"/>
</dbReference>
<evidence type="ECO:0000256" key="3">
    <source>
        <dbReference type="ARBA" id="ARBA00022801"/>
    </source>
</evidence>
<keyword evidence="3 8" id="KW-0378">Hydrolase</keyword>
<feature type="domain" description="Metalloprotease TldD/E central" evidence="7">
    <location>
        <begin position="112"/>
        <end position="219"/>
    </location>
</feature>